<dbReference type="Proteomes" id="UP000095287">
    <property type="component" value="Unplaced"/>
</dbReference>
<dbReference type="WBParaSite" id="L893_g7276.t1">
    <property type="protein sequence ID" value="L893_g7276.t1"/>
    <property type="gene ID" value="L893_g7276"/>
</dbReference>
<reference evidence="2" key="1">
    <citation type="submission" date="2016-11" db="UniProtKB">
        <authorList>
            <consortium name="WormBaseParasite"/>
        </authorList>
    </citation>
    <scope>IDENTIFICATION</scope>
</reference>
<proteinExistence type="predicted"/>
<dbReference type="AlphaFoldDB" id="A0A1I8AN07"/>
<name>A0A1I8AN07_9BILA</name>
<evidence type="ECO:0000313" key="2">
    <source>
        <dbReference type="WBParaSite" id="L893_g7276.t1"/>
    </source>
</evidence>
<protein>
    <submittedName>
        <fullName evidence="2">C1_2 domain-containing protein</fullName>
    </submittedName>
</protein>
<keyword evidence="1" id="KW-1185">Reference proteome</keyword>
<organism evidence="1 2">
    <name type="scientific">Steinernema glaseri</name>
    <dbReference type="NCBI Taxonomy" id="37863"/>
    <lineage>
        <taxon>Eukaryota</taxon>
        <taxon>Metazoa</taxon>
        <taxon>Ecdysozoa</taxon>
        <taxon>Nematoda</taxon>
        <taxon>Chromadorea</taxon>
        <taxon>Rhabditida</taxon>
        <taxon>Tylenchina</taxon>
        <taxon>Panagrolaimomorpha</taxon>
        <taxon>Strongyloidoidea</taxon>
        <taxon>Steinernematidae</taxon>
        <taxon>Steinernema</taxon>
    </lineage>
</organism>
<sequence>MTIVEIEHEPLVRKHLHTSDFDLNIMLKQPEYMIIFEHDLCDLCKDTLYCQGCCFKVDSDGIFSTVCMTV</sequence>
<evidence type="ECO:0000313" key="1">
    <source>
        <dbReference type="Proteomes" id="UP000095287"/>
    </source>
</evidence>
<accession>A0A1I8AN07</accession>